<keyword evidence="12" id="KW-1185">Reference proteome</keyword>
<name>F3KNP7_9BURK</name>
<keyword evidence="7" id="KW-1133">Transmembrane helix</keyword>
<dbReference type="Pfam" id="PF02518">
    <property type="entry name" value="HATPase_c"/>
    <property type="match status" value="1"/>
</dbReference>
<feature type="transmembrane region" description="Helical" evidence="7">
    <location>
        <begin position="193"/>
        <end position="213"/>
    </location>
</feature>
<evidence type="ECO:0000256" key="8">
    <source>
        <dbReference type="SAM" id="SignalP"/>
    </source>
</evidence>
<gene>
    <name evidence="11" type="ORF">HGR_00195</name>
</gene>
<sequence length="812" mass="90123">MKHREWSSGLRLGLVLATALAIPFAASAMPLEACETPQQLLGGQVEVYVDRTGQRTPEEIAQLPASAFTALDPLALPQYTQSAVWLTLSLRNSQTQPCRRWLNLAKPNVEDQQVHMLRADGQWHSQRAGRAYPLRTWSVAQRQPVFLLDLKAGETVRVLARASSTSSLLLMNPQLFSDAAWLQTQQSTHIIDGLSQGIVLLVVAVGLTVGWILRSGMLLALSFGALSNALFVCVVNGYLFYLPTLLPYTEAFAVVTGTFAISGFMIYVRQLYGLSRLPPLWTYMIVGLVGFYIATRLIGWYAAPALSSMGLWVMVAFVAVLVHGHRHQFMAWLGMHLMAVQLLSQYVFDFDKSVPWAPHFPPALEFLSSLVWQSAYTQNLSGTLNGAIWLAATMVLEVLGSRRREQRAQAALESQRRSELDRLESAVAERTGQLREALDARRNLLARISHDLRSPLAGIINMTQSAAALEAETTRHIERSARRQMELIDELLEFARQDLKGPEIHAQPGYLYALLNEMEQEGRLLAQRQHNRFEAEIAADLPLAVRADFRHLRQVLLNLMGNAAKFTTQGSIRLQVECLDKIEQTQGSGHTRLRFSVSDTGPGISESERSKVMQPFGRGANAQGVDGVGLGLAIVRQLLNGMDAELALESVPGEGSRFSFVLDLELADESEVRDIFVESHAAEVEGRGRRILVADDLSANRDQLTDLLGGYGFEVDTAADGQEAAQMLRDERYDLLLTDQMMPRMDGWELLTQARALRPDMPVVLYSAAPPMPPMDWPADRRFDATLLKPATSGELLRQIDRLAREVESPAP</sequence>
<dbReference type="PANTHER" id="PTHR43047:SF72">
    <property type="entry name" value="OSMOSENSING HISTIDINE PROTEIN KINASE SLN1"/>
    <property type="match status" value="1"/>
</dbReference>
<feature type="transmembrane region" description="Helical" evidence="7">
    <location>
        <begin position="251"/>
        <end position="268"/>
    </location>
</feature>
<dbReference type="Pfam" id="PF00072">
    <property type="entry name" value="Response_reg"/>
    <property type="match status" value="1"/>
</dbReference>
<dbReference type="SMART" id="SM00387">
    <property type="entry name" value="HATPase_c"/>
    <property type="match status" value="1"/>
</dbReference>
<dbReference type="PROSITE" id="PS50110">
    <property type="entry name" value="RESPONSE_REGULATORY"/>
    <property type="match status" value="1"/>
</dbReference>
<dbReference type="EC" id="2.7.13.3" evidence="2"/>
<dbReference type="SMART" id="SM00448">
    <property type="entry name" value="REC"/>
    <property type="match status" value="1"/>
</dbReference>
<dbReference type="SUPFAM" id="SSF55874">
    <property type="entry name" value="ATPase domain of HSP90 chaperone/DNA topoisomerase II/histidine kinase"/>
    <property type="match status" value="1"/>
</dbReference>
<dbReference type="STRING" id="887062.HGR_00195"/>
<dbReference type="GO" id="GO:0000155">
    <property type="term" value="F:phosphorelay sensor kinase activity"/>
    <property type="evidence" value="ECO:0007669"/>
    <property type="project" value="InterPro"/>
</dbReference>
<dbReference type="Pfam" id="PF00512">
    <property type="entry name" value="HisKA"/>
    <property type="match status" value="1"/>
</dbReference>
<comment type="caution">
    <text evidence="11">The sequence shown here is derived from an EMBL/GenBank/DDBJ whole genome shotgun (WGS) entry which is preliminary data.</text>
</comment>
<evidence type="ECO:0000256" key="4">
    <source>
        <dbReference type="ARBA" id="ARBA00022679"/>
    </source>
</evidence>
<evidence type="ECO:0000256" key="2">
    <source>
        <dbReference type="ARBA" id="ARBA00012438"/>
    </source>
</evidence>
<dbReference type="SUPFAM" id="SSF47384">
    <property type="entry name" value="Homodimeric domain of signal transducing histidine kinase"/>
    <property type="match status" value="1"/>
</dbReference>
<evidence type="ECO:0000256" key="5">
    <source>
        <dbReference type="ARBA" id="ARBA00022777"/>
    </source>
</evidence>
<dbReference type="eggNOG" id="COG2205">
    <property type="taxonomic scope" value="Bacteria"/>
</dbReference>
<feature type="chain" id="PRO_5003296756" description="histidine kinase" evidence="8">
    <location>
        <begin position="29"/>
        <end position="812"/>
    </location>
</feature>
<dbReference type="AlphaFoldDB" id="F3KNP7"/>
<dbReference type="Gene3D" id="1.10.287.130">
    <property type="match status" value="1"/>
</dbReference>
<dbReference type="InterPro" id="IPR001789">
    <property type="entry name" value="Sig_transdc_resp-reg_receiver"/>
</dbReference>
<dbReference type="SUPFAM" id="SSF52172">
    <property type="entry name" value="CheY-like"/>
    <property type="match status" value="1"/>
</dbReference>
<feature type="signal peptide" evidence="8">
    <location>
        <begin position="1"/>
        <end position="28"/>
    </location>
</feature>
<dbReference type="PROSITE" id="PS50109">
    <property type="entry name" value="HIS_KIN"/>
    <property type="match status" value="1"/>
</dbReference>
<dbReference type="InterPro" id="IPR036097">
    <property type="entry name" value="HisK_dim/P_sf"/>
</dbReference>
<organism evidence="11 12">
    <name type="scientific">Hylemonella gracilis ATCC 19624</name>
    <dbReference type="NCBI Taxonomy" id="887062"/>
    <lineage>
        <taxon>Bacteria</taxon>
        <taxon>Pseudomonadati</taxon>
        <taxon>Pseudomonadota</taxon>
        <taxon>Betaproteobacteria</taxon>
        <taxon>Burkholderiales</taxon>
        <taxon>Comamonadaceae</taxon>
        <taxon>Hylemonella</taxon>
    </lineage>
</organism>
<dbReference type="InterPro" id="IPR005467">
    <property type="entry name" value="His_kinase_dom"/>
</dbReference>
<dbReference type="SMART" id="SM00388">
    <property type="entry name" value="HisKA"/>
    <property type="match status" value="1"/>
</dbReference>
<evidence type="ECO:0000313" key="12">
    <source>
        <dbReference type="Proteomes" id="UP000016368"/>
    </source>
</evidence>
<proteinExistence type="predicted"/>
<keyword evidence="7" id="KW-0472">Membrane</keyword>
<comment type="catalytic activity">
    <reaction evidence="1">
        <text>ATP + protein L-histidine = ADP + protein N-phospho-L-histidine.</text>
        <dbReference type="EC" id="2.7.13.3"/>
    </reaction>
</comment>
<feature type="domain" description="Histidine kinase" evidence="9">
    <location>
        <begin position="447"/>
        <end position="666"/>
    </location>
</feature>
<dbReference type="Gene3D" id="3.40.50.2300">
    <property type="match status" value="1"/>
</dbReference>
<protein>
    <recommendedName>
        <fullName evidence="2">histidine kinase</fullName>
        <ecNumber evidence="2">2.7.13.3</ecNumber>
    </recommendedName>
</protein>
<evidence type="ECO:0000256" key="7">
    <source>
        <dbReference type="SAM" id="Phobius"/>
    </source>
</evidence>
<dbReference type="PRINTS" id="PR00344">
    <property type="entry name" value="BCTRLSENSOR"/>
</dbReference>
<dbReference type="InterPro" id="IPR003661">
    <property type="entry name" value="HisK_dim/P_dom"/>
</dbReference>
<dbReference type="InterPro" id="IPR004358">
    <property type="entry name" value="Sig_transdc_His_kin-like_C"/>
</dbReference>
<dbReference type="Pfam" id="PF07696">
    <property type="entry name" value="7TMR-DISMED2"/>
    <property type="match status" value="1"/>
</dbReference>
<evidence type="ECO:0000259" key="10">
    <source>
        <dbReference type="PROSITE" id="PS50110"/>
    </source>
</evidence>
<evidence type="ECO:0000256" key="3">
    <source>
        <dbReference type="ARBA" id="ARBA00022553"/>
    </source>
</evidence>
<evidence type="ECO:0000256" key="6">
    <source>
        <dbReference type="PROSITE-ProRule" id="PRU00169"/>
    </source>
</evidence>
<dbReference type="Gene3D" id="3.30.565.10">
    <property type="entry name" value="Histidine kinase-like ATPase, C-terminal domain"/>
    <property type="match status" value="1"/>
</dbReference>
<keyword evidence="7" id="KW-0812">Transmembrane</keyword>
<dbReference type="GO" id="GO:0009927">
    <property type="term" value="F:histidine phosphotransfer kinase activity"/>
    <property type="evidence" value="ECO:0007669"/>
    <property type="project" value="TreeGrafter"/>
</dbReference>
<dbReference type="RefSeq" id="WP_006296009.1">
    <property type="nucleotide sequence ID" value="NZ_AEGR01000001.1"/>
</dbReference>
<dbReference type="EMBL" id="AEGR01000001">
    <property type="protein sequence ID" value="EGI78613.1"/>
    <property type="molecule type" value="Genomic_DNA"/>
</dbReference>
<dbReference type="Proteomes" id="UP000016368">
    <property type="component" value="Unassembled WGS sequence"/>
</dbReference>
<evidence type="ECO:0000259" key="9">
    <source>
        <dbReference type="PROSITE" id="PS50109"/>
    </source>
</evidence>
<feature type="transmembrane region" description="Helical" evidence="7">
    <location>
        <begin position="329"/>
        <end position="348"/>
    </location>
</feature>
<dbReference type="OrthoDB" id="9797243at2"/>
<feature type="transmembrane region" description="Helical" evidence="7">
    <location>
        <begin position="218"/>
        <end position="239"/>
    </location>
</feature>
<feature type="domain" description="Response regulatory" evidence="10">
    <location>
        <begin position="690"/>
        <end position="804"/>
    </location>
</feature>
<accession>F3KNP7</accession>
<evidence type="ECO:0000256" key="1">
    <source>
        <dbReference type="ARBA" id="ARBA00000085"/>
    </source>
</evidence>
<feature type="transmembrane region" description="Helical" evidence="7">
    <location>
        <begin position="305"/>
        <end position="322"/>
    </location>
</feature>
<dbReference type="CDD" id="cd00156">
    <property type="entry name" value="REC"/>
    <property type="match status" value="1"/>
</dbReference>
<dbReference type="InterPro" id="IPR011622">
    <property type="entry name" value="7TMR_DISM_rcpt_extracell_dom2"/>
</dbReference>
<feature type="transmembrane region" description="Helical" evidence="7">
    <location>
        <begin position="280"/>
        <end position="299"/>
    </location>
</feature>
<dbReference type="InterPro" id="IPR003594">
    <property type="entry name" value="HATPase_dom"/>
</dbReference>
<reference evidence="11 12" key="1">
    <citation type="journal article" date="2011" name="EMBO J.">
        <title>Structural diversity of bacterial flagellar motors.</title>
        <authorList>
            <person name="Chen S."/>
            <person name="Beeby M."/>
            <person name="Murphy G.E."/>
            <person name="Leadbetter J.R."/>
            <person name="Hendrixson D.R."/>
            <person name="Briegel A."/>
            <person name="Li Z."/>
            <person name="Shi J."/>
            <person name="Tocheva E.I."/>
            <person name="Muller A."/>
            <person name="Dobro M.J."/>
            <person name="Jensen G.J."/>
        </authorList>
    </citation>
    <scope>NUCLEOTIDE SEQUENCE [LARGE SCALE GENOMIC DNA]</scope>
    <source>
        <strain evidence="11 12">ATCC 19624</strain>
    </source>
</reference>
<dbReference type="PANTHER" id="PTHR43047">
    <property type="entry name" value="TWO-COMPONENT HISTIDINE PROTEIN KINASE"/>
    <property type="match status" value="1"/>
</dbReference>
<dbReference type="Gene3D" id="2.60.40.2380">
    <property type="match status" value="1"/>
</dbReference>
<evidence type="ECO:0000313" key="11">
    <source>
        <dbReference type="EMBL" id="EGI78613.1"/>
    </source>
</evidence>
<keyword evidence="4" id="KW-0808">Transferase</keyword>
<keyword evidence="8" id="KW-0732">Signal</keyword>
<dbReference type="CDD" id="cd00082">
    <property type="entry name" value="HisKA"/>
    <property type="match status" value="1"/>
</dbReference>
<dbReference type="InterPro" id="IPR036890">
    <property type="entry name" value="HATPase_C_sf"/>
</dbReference>
<keyword evidence="5 11" id="KW-0418">Kinase</keyword>
<feature type="modified residue" description="4-aspartylphosphate" evidence="6">
    <location>
        <position position="739"/>
    </location>
</feature>
<dbReference type="InterPro" id="IPR011006">
    <property type="entry name" value="CheY-like_superfamily"/>
</dbReference>
<dbReference type="GO" id="GO:0005886">
    <property type="term" value="C:plasma membrane"/>
    <property type="evidence" value="ECO:0007669"/>
    <property type="project" value="TreeGrafter"/>
</dbReference>
<keyword evidence="3 6" id="KW-0597">Phosphoprotein</keyword>